<dbReference type="Proteomes" id="UP000036850">
    <property type="component" value="Unassembled WGS sequence"/>
</dbReference>
<evidence type="ECO:0000313" key="1">
    <source>
        <dbReference type="EMBL" id="KNC67404.1"/>
    </source>
</evidence>
<dbReference type="EMBL" id="LFZX01000072">
    <property type="protein sequence ID" value="KNC67404.1"/>
    <property type="molecule type" value="Genomic_DNA"/>
</dbReference>
<organism evidence="1 2">
    <name type="scientific">Pseudoalteromonas rubra</name>
    <dbReference type="NCBI Taxonomy" id="43658"/>
    <lineage>
        <taxon>Bacteria</taxon>
        <taxon>Pseudomonadati</taxon>
        <taxon>Pseudomonadota</taxon>
        <taxon>Gammaproteobacteria</taxon>
        <taxon>Alteromonadales</taxon>
        <taxon>Pseudoalteromonadaceae</taxon>
        <taxon>Pseudoalteromonas</taxon>
    </lineage>
</organism>
<evidence type="ECO:0000313" key="2">
    <source>
        <dbReference type="Proteomes" id="UP000036850"/>
    </source>
</evidence>
<dbReference type="OrthoDB" id="6327781at2"/>
<comment type="caution">
    <text evidence="1">The sequence shown here is derived from an EMBL/GenBank/DDBJ whole genome shotgun (WGS) entry which is preliminary data.</text>
</comment>
<sequence>MNKMEKIFISVVNNQDPLHSESFEYQSVFLSKVRPDPTNGRFLPSVFISDEDARLFIEKRLSKRQLVDKYEAEERVIIGKSCIINCMKYGSQEWSKAQKSIDTIIELGDNIAVCEMIQVPTIYPLDNGDFQILTGHRRFFALVYAKGYDSYEQFKVYDRKPLFTKVKQFQENASREDLPQYGKLQAFQNALSEIDALNKARKGAGQRALTIKEVAANLGISMGAYDNYNVLTRYPSVVKAYEEGNSLSFRKAKKIVITVESEFKLAEGRKALNAIDKQTVSETIYARMTGKNQARKPATDMYKLEPIRSAKALKTLLTSDVTQIDCGVNWQTVDWEDHASISSALVQLSQYLNQDQSQG</sequence>
<proteinExistence type="predicted"/>
<dbReference type="AlphaFoldDB" id="A0A0L0ESL1"/>
<dbReference type="Gene3D" id="1.10.10.2830">
    <property type="match status" value="1"/>
</dbReference>
<gene>
    <name evidence="1" type="ORF">AC626_11005</name>
</gene>
<protein>
    <submittedName>
        <fullName evidence="1">Uncharacterized protein</fullName>
    </submittedName>
</protein>
<dbReference type="SUPFAM" id="SSF109709">
    <property type="entry name" value="KorB DNA-binding domain-like"/>
    <property type="match status" value="1"/>
</dbReference>
<accession>A0A0L0ESL1</accession>
<dbReference type="PATRIC" id="fig|43658.6.peg.5665"/>
<reference evidence="2" key="1">
    <citation type="submission" date="2015-07" db="EMBL/GenBank/DDBJ databases">
        <title>Draft genome sequence of a Pseudoalteromonas rubra strain, OCN096, isolated from Kaneohe Bay, Oahu, Hawaii.</title>
        <authorList>
            <person name="Beurmann S."/>
            <person name="Ushijima B."/>
            <person name="Belcaid M."/>
            <person name="Callahan S.M."/>
            <person name="Aeby G.S."/>
        </authorList>
    </citation>
    <scope>NUCLEOTIDE SEQUENCE [LARGE SCALE GENOMIC DNA]</scope>
    <source>
        <strain evidence="2">OCN096</strain>
    </source>
</reference>
<name>A0A0L0ESL1_9GAMM</name>